<reference evidence="9 10" key="1">
    <citation type="submission" date="2019-08" db="EMBL/GenBank/DDBJ databases">
        <title>In-depth cultivation of the pig gut microbiome towards novel bacterial diversity and tailored functional studies.</title>
        <authorList>
            <person name="Wylensek D."/>
            <person name="Hitch T.C.A."/>
            <person name="Clavel T."/>
        </authorList>
    </citation>
    <scope>NUCLEOTIDE SEQUENCE [LARGE SCALE GENOMIC DNA]</scope>
    <source>
        <strain evidence="9 10">WB01_CNA04</strain>
    </source>
</reference>
<dbReference type="InterPro" id="IPR036286">
    <property type="entry name" value="LexA/Signal_pep-like_sf"/>
</dbReference>
<comment type="catalytic activity">
    <reaction evidence="1 7">
        <text>Cleavage of hydrophobic, N-terminal signal or leader sequences from secreted and periplasmic proteins.</text>
        <dbReference type="EC" id="3.4.21.89"/>
    </reaction>
</comment>
<keyword evidence="7" id="KW-1133">Transmembrane helix</keyword>
<evidence type="ECO:0000259" key="8">
    <source>
        <dbReference type="Pfam" id="PF10502"/>
    </source>
</evidence>
<proteinExistence type="inferred from homology"/>
<keyword evidence="5 7" id="KW-0378">Hydrolase</keyword>
<keyword evidence="7" id="KW-0472">Membrane</keyword>
<evidence type="ECO:0000256" key="7">
    <source>
        <dbReference type="RuleBase" id="RU362042"/>
    </source>
</evidence>
<comment type="similarity">
    <text evidence="3 7">Belongs to the peptidase S26 family.</text>
</comment>
<gene>
    <name evidence="9" type="primary">lepB</name>
    <name evidence="9" type="ORF">FYJ69_09330</name>
</gene>
<feature type="active site" evidence="6">
    <location>
        <position position="47"/>
    </location>
</feature>
<evidence type="ECO:0000256" key="5">
    <source>
        <dbReference type="ARBA" id="ARBA00022801"/>
    </source>
</evidence>
<dbReference type="GO" id="GO:0009003">
    <property type="term" value="F:signal peptidase activity"/>
    <property type="evidence" value="ECO:0007669"/>
    <property type="project" value="UniProtKB-EC"/>
</dbReference>
<dbReference type="PANTHER" id="PTHR43390:SF1">
    <property type="entry name" value="CHLOROPLAST PROCESSING PEPTIDASE"/>
    <property type="match status" value="1"/>
</dbReference>
<comment type="caution">
    <text evidence="9">The sequence shown here is derived from an EMBL/GenBank/DDBJ whole genome shotgun (WGS) entry which is preliminary data.</text>
</comment>
<sequence>MAEEEDAQRDRRLPAWLDWAITIAVGVALALLVRTFVAEVYIVPSGSMLETIQEGDRLVGEKVTYRGSTPKRGDVVTFDDPEKPGTTLIKRVIATGGQTVDLKDGHVYVDGKKLNEPYVLDKPTYPLEQQSSILSEAISYPYKVPDGCIWVMGDNRTNSLDSRYFGPVSTSKVSSRVLFIFWPISDARGL</sequence>
<dbReference type="PRINTS" id="PR00727">
    <property type="entry name" value="LEADERPTASE"/>
</dbReference>
<evidence type="ECO:0000256" key="3">
    <source>
        <dbReference type="ARBA" id="ARBA00009370"/>
    </source>
</evidence>
<dbReference type="PROSITE" id="PS00760">
    <property type="entry name" value="SPASE_I_2"/>
    <property type="match status" value="1"/>
</dbReference>
<dbReference type="GO" id="GO:0004252">
    <property type="term" value="F:serine-type endopeptidase activity"/>
    <property type="evidence" value="ECO:0007669"/>
    <property type="project" value="InterPro"/>
</dbReference>
<accession>A0A6N7WW31</accession>
<evidence type="ECO:0000256" key="2">
    <source>
        <dbReference type="ARBA" id="ARBA00004401"/>
    </source>
</evidence>
<keyword evidence="7" id="KW-0645">Protease</keyword>
<dbReference type="EC" id="3.4.21.89" evidence="4 7"/>
<dbReference type="AlphaFoldDB" id="A0A6N7WW31"/>
<dbReference type="GO" id="GO:0005886">
    <property type="term" value="C:plasma membrane"/>
    <property type="evidence" value="ECO:0007669"/>
    <property type="project" value="UniProtKB-SubCell"/>
</dbReference>
<dbReference type="InterPro" id="IPR000223">
    <property type="entry name" value="Pept_S26A_signal_pept_1"/>
</dbReference>
<dbReference type="Proteomes" id="UP000434342">
    <property type="component" value="Unassembled WGS sequence"/>
</dbReference>
<feature type="transmembrane region" description="Helical" evidence="7">
    <location>
        <begin position="19"/>
        <end position="43"/>
    </location>
</feature>
<protein>
    <recommendedName>
        <fullName evidence="4 7">Signal peptidase I</fullName>
        <ecNumber evidence="4 7">3.4.21.89</ecNumber>
    </recommendedName>
</protein>
<evidence type="ECO:0000256" key="4">
    <source>
        <dbReference type="ARBA" id="ARBA00013208"/>
    </source>
</evidence>
<dbReference type="NCBIfam" id="TIGR02227">
    <property type="entry name" value="sigpep_I_bact"/>
    <property type="match status" value="1"/>
</dbReference>
<dbReference type="InterPro" id="IPR019758">
    <property type="entry name" value="Pept_S26A_signal_pept_1_CS"/>
</dbReference>
<name>A0A6N7WW31_9ACTN</name>
<evidence type="ECO:0000313" key="9">
    <source>
        <dbReference type="EMBL" id="MST61085.1"/>
    </source>
</evidence>
<dbReference type="Pfam" id="PF10502">
    <property type="entry name" value="Peptidase_S26"/>
    <property type="match status" value="1"/>
</dbReference>
<dbReference type="SUPFAM" id="SSF51306">
    <property type="entry name" value="LexA/Signal peptidase"/>
    <property type="match status" value="1"/>
</dbReference>
<dbReference type="Gene3D" id="2.10.109.10">
    <property type="entry name" value="Umud Fragment, subunit A"/>
    <property type="match status" value="2"/>
</dbReference>
<organism evidence="9 10">
    <name type="scientific">Parafannyhessea umbonata</name>
    <dbReference type="NCBI Taxonomy" id="604330"/>
    <lineage>
        <taxon>Bacteria</taxon>
        <taxon>Bacillati</taxon>
        <taxon>Actinomycetota</taxon>
        <taxon>Coriobacteriia</taxon>
        <taxon>Coriobacteriales</taxon>
        <taxon>Atopobiaceae</taxon>
        <taxon>Parafannyhessea</taxon>
    </lineage>
</organism>
<feature type="active site" evidence="6">
    <location>
        <position position="90"/>
    </location>
</feature>
<comment type="subcellular location">
    <subcellularLocation>
        <location evidence="2">Cell membrane</location>
        <topology evidence="2">Single-pass type II membrane protein</topology>
    </subcellularLocation>
    <subcellularLocation>
        <location evidence="7">Membrane</location>
        <topology evidence="7">Single-pass type II membrane protein</topology>
    </subcellularLocation>
</comment>
<evidence type="ECO:0000313" key="10">
    <source>
        <dbReference type="Proteomes" id="UP000434342"/>
    </source>
</evidence>
<feature type="domain" description="Peptidase S26" evidence="8">
    <location>
        <begin position="17"/>
        <end position="182"/>
    </location>
</feature>
<evidence type="ECO:0000256" key="6">
    <source>
        <dbReference type="PIRSR" id="PIRSR600223-1"/>
    </source>
</evidence>
<dbReference type="GO" id="GO:0006465">
    <property type="term" value="P:signal peptide processing"/>
    <property type="evidence" value="ECO:0007669"/>
    <property type="project" value="InterPro"/>
</dbReference>
<dbReference type="InterPro" id="IPR019533">
    <property type="entry name" value="Peptidase_S26"/>
</dbReference>
<dbReference type="RefSeq" id="WP_154542193.1">
    <property type="nucleotide sequence ID" value="NZ_VUND01000003.1"/>
</dbReference>
<dbReference type="PANTHER" id="PTHR43390">
    <property type="entry name" value="SIGNAL PEPTIDASE I"/>
    <property type="match status" value="1"/>
</dbReference>
<evidence type="ECO:0000256" key="1">
    <source>
        <dbReference type="ARBA" id="ARBA00000677"/>
    </source>
</evidence>
<keyword evidence="7" id="KW-0812">Transmembrane</keyword>
<dbReference type="InterPro" id="IPR019757">
    <property type="entry name" value="Pept_S26A_signal_pept_1_Lys-AS"/>
</dbReference>
<dbReference type="PROSITE" id="PS00761">
    <property type="entry name" value="SPASE_I_3"/>
    <property type="match status" value="1"/>
</dbReference>
<dbReference type="CDD" id="cd06530">
    <property type="entry name" value="S26_SPase_I"/>
    <property type="match status" value="1"/>
</dbReference>
<dbReference type="EMBL" id="VUND01000003">
    <property type="protein sequence ID" value="MST61085.1"/>
    <property type="molecule type" value="Genomic_DNA"/>
</dbReference>